<evidence type="ECO:0000313" key="1">
    <source>
        <dbReference type="EMBL" id="RDX95081.1"/>
    </source>
</evidence>
<keyword evidence="2" id="KW-1185">Reference proteome</keyword>
<feature type="non-terminal residue" evidence="1">
    <location>
        <position position="1"/>
    </location>
</feature>
<accession>A0A371GX33</accession>
<protein>
    <submittedName>
        <fullName evidence="1">Uncharacterized protein</fullName>
    </submittedName>
</protein>
<feature type="non-terminal residue" evidence="1">
    <location>
        <position position="148"/>
    </location>
</feature>
<dbReference type="EMBL" id="QJKJ01004211">
    <property type="protein sequence ID" value="RDX95081.1"/>
    <property type="molecule type" value="Genomic_DNA"/>
</dbReference>
<dbReference type="AlphaFoldDB" id="A0A371GX33"/>
<sequence length="148" mass="16889">MVGLSSHPILWFCSIGTLEVFHPNFSVSLRRSSTYFRWEIKMPCFEYATSILRDYFSFHNSFISNCVANFSFRVSLSISSSPVSMKEGIFNIKLGKCFLIIYSISLCIPFSNQSCFISIKGPIRFTLHSVYPSTTYNSFAFVPINNLP</sequence>
<proteinExistence type="predicted"/>
<organism evidence="1 2">
    <name type="scientific">Mucuna pruriens</name>
    <name type="common">Velvet bean</name>
    <name type="synonym">Dolichos pruriens</name>
    <dbReference type="NCBI Taxonomy" id="157652"/>
    <lineage>
        <taxon>Eukaryota</taxon>
        <taxon>Viridiplantae</taxon>
        <taxon>Streptophyta</taxon>
        <taxon>Embryophyta</taxon>
        <taxon>Tracheophyta</taxon>
        <taxon>Spermatophyta</taxon>
        <taxon>Magnoliopsida</taxon>
        <taxon>eudicotyledons</taxon>
        <taxon>Gunneridae</taxon>
        <taxon>Pentapetalae</taxon>
        <taxon>rosids</taxon>
        <taxon>fabids</taxon>
        <taxon>Fabales</taxon>
        <taxon>Fabaceae</taxon>
        <taxon>Papilionoideae</taxon>
        <taxon>50 kb inversion clade</taxon>
        <taxon>NPAAA clade</taxon>
        <taxon>indigoferoid/millettioid clade</taxon>
        <taxon>Phaseoleae</taxon>
        <taxon>Mucuna</taxon>
    </lineage>
</organism>
<reference evidence="1" key="1">
    <citation type="submission" date="2018-05" db="EMBL/GenBank/DDBJ databases">
        <title>Draft genome of Mucuna pruriens seed.</title>
        <authorList>
            <person name="Nnadi N.E."/>
            <person name="Vos R."/>
            <person name="Hasami M.H."/>
            <person name="Devisetty U.K."/>
            <person name="Aguiy J.C."/>
        </authorList>
    </citation>
    <scope>NUCLEOTIDE SEQUENCE [LARGE SCALE GENOMIC DNA]</scope>
    <source>
        <strain evidence="1">JCA_2017</strain>
    </source>
</reference>
<comment type="caution">
    <text evidence="1">The sequence shown here is derived from an EMBL/GenBank/DDBJ whole genome shotgun (WGS) entry which is preliminary data.</text>
</comment>
<name>A0A371GX33_MUCPR</name>
<gene>
    <name evidence="1" type="ORF">CR513_22446</name>
</gene>
<dbReference type="Proteomes" id="UP000257109">
    <property type="component" value="Unassembled WGS sequence"/>
</dbReference>
<evidence type="ECO:0000313" key="2">
    <source>
        <dbReference type="Proteomes" id="UP000257109"/>
    </source>
</evidence>